<protein>
    <submittedName>
        <fullName evidence="1">Uncharacterized protein</fullName>
    </submittedName>
</protein>
<dbReference type="Proteomes" id="UP001177021">
    <property type="component" value="Unassembled WGS sequence"/>
</dbReference>
<sequence length="253" mass="29159">MATSSHAQAVKSLNKSPGRRRFVFKSFSERLDDIEINVFRSLHQVKAEPSEGSSFFRDCLVEWRESNTTEDFISLLHMKARLSLEPILRLIAVLSRDLLEEFVPLFPRIVDSLASLLESGADREPDIIEQIFTSWSYIMMYLQKYLIHNPSEVLKVTSKLRYYPKEYVQQFMAEAMSFVLRNAPDEQLKRGIRRVIAEAVKKPSPCRESGVELLLYNIMKGYSPRFHSKAERVLQLLTSETVHSIGNGADQEL</sequence>
<dbReference type="EMBL" id="CASHSV030000513">
    <property type="protein sequence ID" value="CAJ2668200.1"/>
    <property type="molecule type" value="Genomic_DNA"/>
</dbReference>
<comment type="caution">
    <text evidence="1">The sequence shown here is derived from an EMBL/GenBank/DDBJ whole genome shotgun (WGS) entry which is preliminary data.</text>
</comment>
<gene>
    <name evidence="1" type="ORF">MILVUS5_LOCUS32641</name>
</gene>
<keyword evidence="2" id="KW-1185">Reference proteome</keyword>
<organism evidence="1 2">
    <name type="scientific">Trifolium pratense</name>
    <name type="common">Red clover</name>
    <dbReference type="NCBI Taxonomy" id="57577"/>
    <lineage>
        <taxon>Eukaryota</taxon>
        <taxon>Viridiplantae</taxon>
        <taxon>Streptophyta</taxon>
        <taxon>Embryophyta</taxon>
        <taxon>Tracheophyta</taxon>
        <taxon>Spermatophyta</taxon>
        <taxon>Magnoliopsida</taxon>
        <taxon>eudicotyledons</taxon>
        <taxon>Gunneridae</taxon>
        <taxon>Pentapetalae</taxon>
        <taxon>rosids</taxon>
        <taxon>fabids</taxon>
        <taxon>Fabales</taxon>
        <taxon>Fabaceae</taxon>
        <taxon>Papilionoideae</taxon>
        <taxon>50 kb inversion clade</taxon>
        <taxon>NPAAA clade</taxon>
        <taxon>Hologalegina</taxon>
        <taxon>IRL clade</taxon>
        <taxon>Trifolieae</taxon>
        <taxon>Trifolium</taxon>
    </lineage>
</organism>
<proteinExistence type="predicted"/>
<evidence type="ECO:0000313" key="1">
    <source>
        <dbReference type="EMBL" id="CAJ2668200.1"/>
    </source>
</evidence>
<name>A0ACB0LHW4_TRIPR</name>
<reference evidence="1" key="1">
    <citation type="submission" date="2023-10" db="EMBL/GenBank/DDBJ databases">
        <authorList>
            <person name="Rodriguez Cubillos JULIANA M."/>
            <person name="De Vega J."/>
        </authorList>
    </citation>
    <scope>NUCLEOTIDE SEQUENCE</scope>
</reference>
<accession>A0ACB0LHW4</accession>
<evidence type="ECO:0000313" key="2">
    <source>
        <dbReference type="Proteomes" id="UP001177021"/>
    </source>
</evidence>